<dbReference type="PROSITE" id="PS00175">
    <property type="entry name" value="PG_MUTASE"/>
    <property type="match status" value="1"/>
</dbReference>
<organism evidence="4 5">
    <name type="scientific">Actinoplanes teichomyceticus</name>
    <dbReference type="NCBI Taxonomy" id="1867"/>
    <lineage>
        <taxon>Bacteria</taxon>
        <taxon>Bacillati</taxon>
        <taxon>Actinomycetota</taxon>
        <taxon>Actinomycetes</taxon>
        <taxon>Micromonosporales</taxon>
        <taxon>Micromonosporaceae</taxon>
        <taxon>Actinoplanes</taxon>
    </lineage>
</organism>
<dbReference type="RefSeq" id="WP_122977191.1">
    <property type="nucleotide sequence ID" value="NZ_BOMX01000045.1"/>
</dbReference>
<evidence type="ECO:0000313" key="4">
    <source>
        <dbReference type="EMBL" id="TWG24000.1"/>
    </source>
</evidence>
<dbReference type="Gene3D" id="3.40.50.1240">
    <property type="entry name" value="Phosphoglycerate mutase-like"/>
    <property type="match status" value="1"/>
</dbReference>
<dbReference type="CDD" id="cd07067">
    <property type="entry name" value="HP_PGM_like"/>
    <property type="match status" value="1"/>
</dbReference>
<dbReference type="GO" id="GO:0005737">
    <property type="term" value="C:cytoplasm"/>
    <property type="evidence" value="ECO:0007669"/>
    <property type="project" value="TreeGrafter"/>
</dbReference>
<keyword evidence="2" id="KW-0413">Isomerase</keyword>
<protein>
    <submittedName>
        <fullName evidence="4">Broad specificity phosphatase PhoE</fullName>
    </submittedName>
</protein>
<evidence type="ECO:0000256" key="2">
    <source>
        <dbReference type="ARBA" id="ARBA00023235"/>
    </source>
</evidence>
<dbReference type="InterPro" id="IPR013078">
    <property type="entry name" value="His_Pase_superF_clade-1"/>
</dbReference>
<dbReference type="InterPro" id="IPR001345">
    <property type="entry name" value="PG/BPGM_mutase_AS"/>
</dbReference>
<evidence type="ECO:0000256" key="3">
    <source>
        <dbReference type="PIRSR" id="PIRSR613078-2"/>
    </source>
</evidence>
<name>A0A561WJK4_ACTTI</name>
<reference evidence="4 5" key="1">
    <citation type="submission" date="2019-06" db="EMBL/GenBank/DDBJ databases">
        <title>Sequencing the genomes of 1000 actinobacteria strains.</title>
        <authorList>
            <person name="Klenk H.-P."/>
        </authorList>
    </citation>
    <scope>NUCLEOTIDE SEQUENCE [LARGE SCALE GENOMIC DNA]</scope>
    <source>
        <strain evidence="4 5">DSM 43866</strain>
    </source>
</reference>
<comment type="caution">
    <text evidence="4">The sequence shown here is derived from an EMBL/GenBank/DDBJ whole genome shotgun (WGS) entry which is preliminary data.</text>
</comment>
<feature type="binding site" evidence="3">
    <location>
        <begin position="11"/>
        <end position="18"/>
    </location>
    <ligand>
        <name>substrate</name>
    </ligand>
</feature>
<dbReference type="GO" id="GO:0016791">
    <property type="term" value="F:phosphatase activity"/>
    <property type="evidence" value="ECO:0007669"/>
    <property type="project" value="TreeGrafter"/>
</dbReference>
<dbReference type="InterPro" id="IPR029033">
    <property type="entry name" value="His_PPase_superfam"/>
</dbReference>
<accession>A0A561WJK4</accession>
<evidence type="ECO:0000313" key="5">
    <source>
        <dbReference type="Proteomes" id="UP000320239"/>
    </source>
</evidence>
<dbReference type="SMART" id="SM00855">
    <property type="entry name" value="PGAM"/>
    <property type="match status" value="1"/>
</dbReference>
<dbReference type="PANTHER" id="PTHR48100:SF1">
    <property type="entry name" value="HISTIDINE PHOSPHATASE FAMILY PROTEIN-RELATED"/>
    <property type="match status" value="1"/>
</dbReference>
<dbReference type="Pfam" id="PF00300">
    <property type="entry name" value="His_Phos_1"/>
    <property type="match status" value="1"/>
</dbReference>
<sequence>MGVVAELILIRHGQSLANVAFPAADARGLLEAEVSGRDAEVPLTELGVEQARALGVWLATLPAPRRPEVVVTSPYLRARETWRIAAEASGVPWPDPRTDDRLVDRLLGELEMLTRAAVAARFPGEAARLAEAGVWEYRPPGGESFADIRARLASFLADLHREHAGRRVAVVAHDSVVLMTRAVIEDLDWAELAAVEKASGNVRNASVTRFVDDGGGALKLDRYNVIDHLPPA</sequence>
<keyword evidence="1" id="KW-0324">Glycolysis</keyword>
<dbReference type="AlphaFoldDB" id="A0A561WJK4"/>
<dbReference type="Proteomes" id="UP000320239">
    <property type="component" value="Unassembled WGS sequence"/>
</dbReference>
<dbReference type="OrthoDB" id="5449373at2"/>
<dbReference type="PANTHER" id="PTHR48100">
    <property type="entry name" value="BROAD-SPECIFICITY PHOSPHATASE YOR283W-RELATED"/>
    <property type="match status" value="1"/>
</dbReference>
<gene>
    <name evidence="4" type="ORF">FHX34_102553</name>
</gene>
<dbReference type="InterPro" id="IPR050275">
    <property type="entry name" value="PGM_Phosphatase"/>
</dbReference>
<keyword evidence="5" id="KW-1185">Reference proteome</keyword>
<dbReference type="SUPFAM" id="SSF53254">
    <property type="entry name" value="Phosphoglycerate mutase-like"/>
    <property type="match status" value="1"/>
</dbReference>
<proteinExistence type="predicted"/>
<dbReference type="EMBL" id="VIWY01000002">
    <property type="protein sequence ID" value="TWG24000.1"/>
    <property type="molecule type" value="Genomic_DNA"/>
</dbReference>
<evidence type="ECO:0000256" key="1">
    <source>
        <dbReference type="ARBA" id="ARBA00023152"/>
    </source>
</evidence>
<feature type="binding site" evidence="3">
    <location>
        <position position="77"/>
    </location>
    <ligand>
        <name>substrate</name>
    </ligand>
</feature>